<sequence>MTDRLTQLQEAVNCQAENLCNAIGILQQYAPPSPFSEFERPAPTEGADKQQQQQPAEDYPQMFAQCIVKTAKDIDVLIDSLPSEDSTPELQAACLRRLELDNQEAATKLEDAVKRCEKLLEKVQGILRNVARAQLAAAATTLPPKSD</sequence>
<comment type="subcellular location">
    <subcellularLocation>
        <location evidence="1 6">Nucleus</location>
    </subcellularLocation>
</comment>
<dbReference type="Pfam" id="PF11221">
    <property type="entry name" value="Med21"/>
    <property type="match status" value="1"/>
</dbReference>
<keyword evidence="2 6" id="KW-0805">Transcription regulation</keyword>
<keyword evidence="3 6" id="KW-0010">Activator</keyword>
<evidence type="ECO:0000256" key="6">
    <source>
        <dbReference type="RuleBase" id="RU366036"/>
    </source>
</evidence>
<dbReference type="InterPro" id="IPR037212">
    <property type="entry name" value="Med7/Med21-like"/>
</dbReference>
<comment type="subunit">
    <text evidence="6">Component of the Mediator complex.</text>
</comment>
<evidence type="ECO:0000256" key="8">
    <source>
        <dbReference type="SAM" id="MobiDB-lite"/>
    </source>
</evidence>
<dbReference type="Gene3D" id="6.10.280.10">
    <property type="entry name" value="Mediator complex, subunit Med21"/>
    <property type="match status" value="1"/>
</dbReference>
<dbReference type="GO" id="GO:0016592">
    <property type="term" value="C:mediator complex"/>
    <property type="evidence" value="ECO:0007669"/>
    <property type="project" value="UniProtKB-UniRule"/>
</dbReference>
<proteinExistence type="inferred from homology"/>
<dbReference type="AlphaFoldDB" id="A0A6G1SBG9"/>
<comment type="function">
    <text evidence="6">Component of the Mediator complex, a coactivator involved in the regulated transcription of nearly all RNA polymerase II-dependent genes. Mediator functions as a bridge to convey information from gene-specific regulatory proteins to the basal RNA polymerase II transcription machinery. Mediator is recruited to promoters by direct interactions with regulatory proteins and serves as a scaffold for the assembly of a functional preinitiation complex with RNA polymerase II and the general transcription factors.</text>
</comment>
<evidence type="ECO:0000256" key="5">
    <source>
        <dbReference type="ARBA" id="ARBA00023242"/>
    </source>
</evidence>
<dbReference type="GO" id="GO:0006357">
    <property type="term" value="P:regulation of transcription by RNA polymerase II"/>
    <property type="evidence" value="ECO:0007669"/>
    <property type="project" value="TreeGrafter"/>
</dbReference>
<evidence type="ECO:0000256" key="7">
    <source>
        <dbReference type="SAM" id="Coils"/>
    </source>
</evidence>
<dbReference type="EMBL" id="GGYP01002512">
    <property type="protein sequence ID" value="MDE47283.1"/>
    <property type="molecule type" value="Transcribed_RNA"/>
</dbReference>
<keyword evidence="4 6" id="KW-0804">Transcription</keyword>
<dbReference type="SUPFAM" id="SSF140718">
    <property type="entry name" value="Mediator hinge subcomplex-like"/>
    <property type="match status" value="1"/>
</dbReference>
<reference evidence="9" key="1">
    <citation type="submission" date="2018-10" db="EMBL/GenBank/DDBJ databases">
        <title>Transcriptome assembly of Aceria tosichella (Wheat curl mite) Type 2.</title>
        <authorList>
            <person name="Scully E.D."/>
            <person name="Geib S.M."/>
            <person name="Palmer N.A."/>
            <person name="Gupta A.K."/>
            <person name="Sarath G."/>
            <person name="Tatineni S."/>
        </authorList>
    </citation>
    <scope>NUCLEOTIDE SEQUENCE</scope>
    <source>
        <strain evidence="9">LincolnNE</strain>
    </source>
</reference>
<dbReference type="PANTHER" id="PTHR13381">
    <property type="entry name" value="RNA POLYMERASE II HOLOENZYME COMPONENT SRB7"/>
    <property type="match status" value="1"/>
</dbReference>
<accession>A0A6G1SBG9</accession>
<evidence type="ECO:0000256" key="4">
    <source>
        <dbReference type="ARBA" id="ARBA00023163"/>
    </source>
</evidence>
<feature type="compositionally biased region" description="Basic and acidic residues" evidence="8">
    <location>
        <begin position="37"/>
        <end position="48"/>
    </location>
</feature>
<evidence type="ECO:0000313" key="9">
    <source>
        <dbReference type="EMBL" id="MDE47283.1"/>
    </source>
</evidence>
<keyword evidence="5 6" id="KW-0539">Nucleus</keyword>
<name>A0A6G1SBG9_9ACAR</name>
<feature type="coiled-coil region" evidence="7">
    <location>
        <begin position="95"/>
        <end position="129"/>
    </location>
</feature>
<dbReference type="InterPro" id="IPR021384">
    <property type="entry name" value="Mediator_Med21"/>
</dbReference>
<keyword evidence="7" id="KW-0175">Coiled coil</keyword>
<organism evidence="9">
    <name type="scientific">Aceria tosichella</name>
    <name type="common">wheat curl mite</name>
    <dbReference type="NCBI Taxonomy" id="561515"/>
    <lineage>
        <taxon>Eukaryota</taxon>
        <taxon>Metazoa</taxon>
        <taxon>Ecdysozoa</taxon>
        <taxon>Arthropoda</taxon>
        <taxon>Chelicerata</taxon>
        <taxon>Arachnida</taxon>
        <taxon>Acari</taxon>
        <taxon>Acariformes</taxon>
        <taxon>Trombidiformes</taxon>
        <taxon>Prostigmata</taxon>
        <taxon>Eupodina</taxon>
        <taxon>Eriophyoidea</taxon>
        <taxon>Eriophyidae</taxon>
        <taxon>Eriophyinae</taxon>
        <taxon>Aceriini</taxon>
        <taxon>Aceria</taxon>
    </lineage>
</organism>
<feature type="region of interest" description="Disordered" evidence="8">
    <location>
        <begin position="32"/>
        <end position="57"/>
    </location>
</feature>
<dbReference type="GO" id="GO:0003712">
    <property type="term" value="F:transcription coregulator activity"/>
    <property type="evidence" value="ECO:0007669"/>
    <property type="project" value="TreeGrafter"/>
</dbReference>
<evidence type="ECO:0000256" key="2">
    <source>
        <dbReference type="ARBA" id="ARBA00023015"/>
    </source>
</evidence>
<evidence type="ECO:0000256" key="3">
    <source>
        <dbReference type="ARBA" id="ARBA00023159"/>
    </source>
</evidence>
<evidence type="ECO:0000256" key="1">
    <source>
        <dbReference type="ARBA" id="ARBA00004123"/>
    </source>
</evidence>
<gene>
    <name evidence="9" type="primary">MED21</name>
    <name evidence="9" type="ORF">g.540</name>
</gene>
<protein>
    <recommendedName>
        <fullName evidence="6">Mediator of RNA polymerase II transcription subunit 21</fullName>
    </recommendedName>
</protein>
<comment type="similarity">
    <text evidence="6">Belongs to the Mediator complex subunit 21 family.</text>
</comment>
<dbReference type="PANTHER" id="PTHR13381:SF0">
    <property type="entry name" value="MEDIATOR OF RNA POLYMERASE II TRANSCRIPTION SUBUNIT 21"/>
    <property type="match status" value="1"/>
</dbReference>